<dbReference type="OrthoDB" id="16281at2759"/>
<keyword evidence="5" id="KW-1185">Reference proteome</keyword>
<dbReference type="InterPro" id="IPR036322">
    <property type="entry name" value="WD40_repeat_dom_sf"/>
</dbReference>
<feature type="repeat" description="RCC1" evidence="2">
    <location>
        <begin position="898"/>
        <end position="949"/>
    </location>
</feature>
<feature type="repeat" description="RCC1" evidence="2">
    <location>
        <begin position="950"/>
        <end position="1000"/>
    </location>
</feature>
<dbReference type="Gene3D" id="2.130.10.30">
    <property type="entry name" value="Regulator of chromosome condensation 1/beta-lactamase-inhibitor protein II"/>
    <property type="match status" value="2"/>
</dbReference>
<feature type="repeat" description="RCC1" evidence="2">
    <location>
        <begin position="833"/>
        <end position="897"/>
    </location>
</feature>
<protein>
    <submittedName>
        <fullName evidence="4">Uncharacterized protein</fullName>
    </submittedName>
</protein>
<dbReference type="Pfam" id="PF13540">
    <property type="entry name" value="RCC1_2"/>
    <property type="match status" value="1"/>
</dbReference>
<organism evidence="4 5">
    <name type="scientific">Bugula neritina</name>
    <name type="common">Brown bryozoan</name>
    <name type="synonym">Sertularia neritina</name>
    <dbReference type="NCBI Taxonomy" id="10212"/>
    <lineage>
        <taxon>Eukaryota</taxon>
        <taxon>Metazoa</taxon>
        <taxon>Spiralia</taxon>
        <taxon>Lophotrochozoa</taxon>
        <taxon>Bryozoa</taxon>
        <taxon>Gymnolaemata</taxon>
        <taxon>Cheilostomatida</taxon>
        <taxon>Flustrina</taxon>
        <taxon>Buguloidea</taxon>
        <taxon>Bugulidae</taxon>
        <taxon>Bugula</taxon>
    </lineage>
</organism>
<dbReference type="PANTHER" id="PTHR22872:SF2">
    <property type="entry name" value="INHIBITOR OF BRUTON TYROSINE KINASE"/>
    <property type="match status" value="1"/>
</dbReference>
<dbReference type="SUPFAM" id="SSF50978">
    <property type="entry name" value="WD40 repeat-like"/>
    <property type="match status" value="1"/>
</dbReference>
<dbReference type="Proteomes" id="UP000593567">
    <property type="component" value="Unassembled WGS sequence"/>
</dbReference>
<evidence type="ECO:0000256" key="1">
    <source>
        <dbReference type="ARBA" id="ARBA00022737"/>
    </source>
</evidence>
<dbReference type="InterPro" id="IPR009091">
    <property type="entry name" value="RCC1/BLIP-II"/>
</dbReference>
<gene>
    <name evidence="4" type="ORF">EB796_018308</name>
</gene>
<comment type="caution">
    <text evidence="4">The sequence shown here is derived from an EMBL/GenBank/DDBJ whole genome shotgun (WGS) entry which is preliminary data.</text>
</comment>
<dbReference type="InterPro" id="IPR000408">
    <property type="entry name" value="Reg_chr_condens"/>
</dbReference>
<keyword evidence="1" id="KW-0677">Repeat</keyword>
<accession>A0A7J7JCQ0</accession>
<evidence type="ECO:0000256" key="2">
    <source>
        <dbReference type="PROSITE-ProRule" id="PRU00235"/>
    </source>
</evidence>
<dbReference type="PROSITE" id="PS50012">
    <property type="entry name" value="RCC1_3"/>
    <property type="match status" value="5"/>
</dbReference>
<evidence type="ECO:0000313" key="5">
    <source>
        <dbReference type="Proteomes" id="UP000593567"/>
    </source>
</evidence>
<dbReference type="PRINTS" id="PR00633">
    <property type="entry name" value="RCCNDNSATION"/>
</dbReference>
<name>A0A7J7JCQ0_BUGNE</name>
<feature type="repeat" description="RCC1" evidence="2">
    <location>
        <begin position="1235"/>
        <end position="1296"/>
    </location>
</feature>
<feature type="repeat" description="RCC1" evidence="2">
    <location>
        <begin position="779"/>
        <end position="833"/>
    </location>
</feature>
<dbReference type="PANTHER" id="PTHR22872">
    <property type="entry name" value="BTK-BINDING PROTEIN-RELATED"/>
    <property type="match status" value="1"/>
</dbReference>
<feature type="compositionally biased region" description="Low complexity" evidence="3">
    <location>
        <begin position="1022"/>
        <end position="1146"/>
    </location>
</feature>
<evidence type="ECO:0000256" key="3">
    <source>
        <dbReference type="SAM" id="MobiDB-lite"/>
    </source>
</evidence>
<dbReference type="InterPro" id="IPR051625">
    <property type="entry name" value="Signaling_Regulatory_Domain"/>
</dbReference>
<proteinExistence type="predicted"/>
<sequence>MSLNLVHCKMENHPSLHLLLMVLGEKIHIATVSSSTSDLILYIADPSHINTPTAKKIAWSQSGYGKIQALTFGLLGDKLAVVCSRFLYILPFGTFMKPSPGKLSSAKKNVMEIKLPFFMSPVSLCSCIWWQTALNRSIIIIGTEKGDVYFIDVEDKKSVHKVQVHGHITRLELVPDDRQHITYLLISARSSLQWRLLLDVLDIDLHMTFSKEKMLELGYKFYGYGGKKYIKSILHTRSQPSDAECEFKPRRFTNIPISMSLRYQSAKGCHLISGVDKADLSLKIYDSSVEHHPLYVYNLPAWTEHLVYTDRLIFCAFPSKHVLVLANQLSEKDVNTQQQTGYVIHQFDLGEDESIKYMSAIKFPVTWHNELVETSSKQDCVSSKHTILDGCLLVTNRRMIQFTPEFSPEQLFLNWSTSQTIDVERLHLLAQVTHIDFLNLYLHSADFHLRKGNLEQALDCLHYSKCDDNSKVSLLYKYGEHELVVQTGRDILEHSLTQSTSCRTESATSNICNMVLSSFLAILEERADDSAFHNEFREFLLYNRSYSLDQAMKLLCDKNHLSLLLEISLHRKFVRSALEHMFSLGKITPSLLHAHVENSDFVSALSSVASGSIAYLLNTEDFCTYLLNTNSIETSNLLWLAPRLHELDYSPLHLLAQRYHPHSKFTQSSIKFFTEYVESVSAQSYARFHQDAEEGESSSKLSVEEFVSELYLFYVKVVLRMSTYESHSCLLSKDMEMMLAYSANPLDMQMRNNQMVLQRRKGGRPVCCSSHRAYSLQKNLVFSWGSNTKLENLCIEERLKLSTPSIDTDFSSSSIQVYSISCGEKHLMILCSNGLQSRGSSDYGQLGTGSWEYSTEFVPVPLSNDSLRISSVGGQDDSAECVDVVCGRYHTLAVDRHGRVYSWGWGVFGQLGHGGIENQSVPHLIEALSGVFVVSLAAGHSHSMVLSHKGEVYIFGSNEFGQVNSELDIRKTCVPLRVNFDSPIALLSTKYFHNVAVTKDKKIITWGVHPYVAKRRMRNLNSTNPSLSTSTSSTSSTSTSSTLSTSTSSTLSSSASSTSSTSTSSIPSTSTSSTPSTSTSSTLSTSTSSTSSTSTSSTPSTSTSSTSSISASPTPSTSTSSTSSTSTSSTSSTSTNISGSNNTTSSSWDNSLFAESLKAFRQISFGVIEDDIVQVECGTIHTLFLTSTGSVYLWEDVTQVSEGVNSSPLQLVDTVTDAVFVSCDFGFSLALTADGSIYSWGSNQYGQLGLALRNIRETKSAGRVKILQSYSVPSTQEMYQVKVTRGSQELLTETPEGGLLELASLTHLENFPVQQALMLSLSSKVYPAVIALFCSCNMWVEAFFYHLKHFLTCQQHMESNYSKEVLEILSFYLLKLTGAETGDMREQVTQLLHRALQFWQAKQLSVRPDLEEVFLNHLELLAPSLHQFLFDAQSGIADSLLDKFSSSFLTSVARASLLLQTKKSAVEQTGSVWEGVVQTLKRGSTRNSHTTVTHFELSRLLELTSREKSSSGEVVVFTCGHNFTEYSLLAKLVPSLENRIINKLPVSGAIILEKYINRDYRALACPQCVYGAVNTYAT</sequence>
<dbReference type="PROSITE" id="PS00626">
    <property type="entry name" value="RCC1_2"/>
    <property type="match status" value="1"/>
</dbReference>
<dbReference type="Pfam" id="PF00415">
    <property type="entry name" value="RCC1"/>
    <property type="match status" value="2"/>
</dbReference>
<evidence type="ECO:0000313" key="4">
    <source>
        <dbReference type="EMBL" id="KAF6023391.1"/>
    </source>
</evidence>
<dbReference type="EMBL" id="VXIV02002723">
    <property type="protein sequence ID" value="KAF6023391.1"/>
    <property type="molecule type" value="Genomic_DNA"/>
</dbReference>
<feature type="region of interest" description="Disordered" evidence="3">
    <location>
        <begin position="1017"/>
        <end position="1146"/>
    </location>
</feature>
<reference evidence="4" key="1">
    <citation type="submission" date="2020-06" db="EMBL/GenBank/DDBJ databases">
        <title>Draft genome of Bugula neritina, a colonial animal packing powerful symbionts and potential medicines.</title>
        <authorList>
            <person name="Rayko M."/>
        </authorList>
    </citation>
    <scope>NUCLEOTIDE SEQUENCE [LARGE SCALE GENOMIC DNA]</scope>
    <source>
        <strain evidence="4">Kwan_BN1</strain>
    </source>
</reference>
<dbReference type="SUPFAM" id="SSF50985">
    <property type="entry name" value="RCC1/BLIP-II"/>
    <property type="match status" value="2"/>
</dbReference>